<dbReference type="EMBL" id="CP046455">
    <property type="protein sequence ID" value="QGU07371.1"/>
    <property type="molecule type" value="Genomic_DNA"/>
</dbReference>
<protein>
    <submittedName>
        <fullName evidence="1">Uncharacterized protein</fullName>
    </submittedName>
</protein>
<dbReference type="AlphaFoldDB" id="A0A6B8W4C3"/>
<gene>
    <name evidence="1" type="ORF">COCCU_07185</name>
</gene>
<dbReference type="KEGG" id="cok:COCCU_07185"/>
<dbReference type="Proteomes" id="UP000424462">
    <property type="component" value="Chromosome"/>
</dbReference>
<evidence type="ECO:0000313" key="1">
    <source>
        <dbReference type="EMBL" id="QGU07371.1"/>
    </source>
</evidence>
<organism evidence="1 2">
    <name type="scientific">Corynebacterium occultum</name>
    <dbReference type="NCBI Taxonomy" id="2675219"/>
    <lineage>
        <taxon>Bacteria</taxon>
        <taxon>Bacillati</taxon>
        <taxon>Actinomycetota</taxon>
        <taxon>Actinomycetes</taxon>
        <taxon>Mycobacteriales</taxon>
        <taxon>Corynebacteriaceae</taxon>
        <taxon>Corynebacterium</taxon>
    </lineage>
</organism>
<evidence type="ECO:0000313" key="2">
    <source>
        <dbReference type="Proteomes" id="UP000424462"/>
    </source>
</evidence>
<name>A0A6B8W4C3_9CORY</name>
<keyword evidence="2" id="KW-1185">Reference proteome</keyword>
<accession>A0A6B8W4C3</accession>
<proteinExistence type="predicted"/>
<sequence>MQVYGVTMWGQDNVAAPGLHEPCTGSEAAIWEENPQKSPEALSEPQPLNLIIFRHSDVFNNVARGLMFIRPNFLGPGNSHN</sequence>
<reference evidence="1 2" key="1">
    <citation type="submission" date="2019-11" db="EMBL/GenBank/DDBJ databases">
        <title>Complete genome sequence of Corynebacterium kalinowskii 1959, a novel Corynebacterium species isolated from soil of a small paddock in Vilsendorf, Germany.</title>
        <authorList>
            <person name="Schaffert L."/>
            <person name="Ruwe M."/>
            <person name="Milse J."/>
            <person name="Hanuschka K."/>
            <person name="Ortseifen V."/>
            <person name="Droste J."/>
            <person name="Brandt D."/>
            <person name="Schlueter L."/>
            <person name="Kutter Y."/>
            <person name="Vinke S."/>
            <person name="Viehoefer P."/>
            <person name="Jacob L."/>
            <person name="Luebke N.-C."/>
            <person name="Schulte-Berndt E."/>
            <person name="Hain C."/>
            <person name="Linder M."/>
            <person name="Schmidt P."/>
            <person name="Wollenschlaeger L."/>
            <person name="Luttermann T."/>
            <person name="Thieme E."/>
            <person name="Hassa J."/>
            <person name="Haak M."/>
            <person name="Wittchen M."/>
            <person name="Mentz A."/>
            <person name="Persicke M."/>
            <person name="Busche T."/>
            <person name="Ruckert C."/>
        </authorList>
    </citation>
    <scope>NUCLEOTIDE SEQUENCE [LARGE SCALE GENOMIC DNA]</scope>
    <source>
        <strain evidence="1 2">2039</strain>
    </source>
</reference>